<sequence>MSAPDSRLDSAVAALQRLLTDPQASALPPEELQGHAAFAALYRELAAIRGHLIRICRGDLSQTIRERGVLSGHLKSLQAKLRHLTRQTQRIAAGDFTQRVEFLGEFSAAFNAMAEALARTTAELERSEAQYRLLAEHVADVIVTLDRAGRFVYVSPSVCRLTGHTPDQLVGRPLAEVTDVGAAPRPDTVIELVIRCRDGSARWAEMSTAALPADSGDGAVRICVLRDITERKRLEANLQQMATTDELTGAFNRRFFVQLCQRELVEAARRSSPTSLLLMDIDHFKRINDRFGHAAGDEVLRQVAVTGRQILRAEDSFARIGGDEFAVLLPGTTAAQAVRVGEELAVQLTASFGVAQWRPEHTSVEGLLHRADCALYAAKRAGRNRVESDASCEEKEE</sequence>
<dbReference type="InterPro" id="IPR000160">
    <property type="entry name" value="GGDEF_dom"/>
</dbReference>
<keyword evidence="1" id="KW-0175">Coiled coil</keyword>
<evidence type="ECO:0000259" key="4">
    <source>
        <dbReference type="PROSITE" id="PS50885"/>
    </source>
</evidence>
<evidence type="ECO:0000256" key="1">
    <source>
        <dbReference type="SAM" id="Coils"/>
    </source>
</evidence>
<protein>
    <submittedName>
        <fullName evidence="6">Diguanylate cyclase (GGDEF)-like protein/PAS domain S-box-containing protein</fullName>
    </submittedName>
</protein>
<dbReference type="NCBIfam" id="TIGR00254">
    <property type="entry name" value="GGDEF"/>
    <property type="match status" value="1"/>
</dbReference>
<dbReference type="InterPro" id="IPR029787">
    <property type="entry name" value="Nucleotide_cyclase"/>
</dbReference>
<dbReference type="PROSITE" id="PS50887">
    <property type="entry name" value="GGDEF"/>
    <property type="match status" value="1"/>
</dbReference>
<dbReference type="Gene3D" id="6.10.340.10">
    <property type="match status" value="1"/>
</dbReference>
<dbReference type="Proteomes" id="UP001519289">
    <property type="component" value="Unassembled WGS sequence"/>
</dbReference>
<evidence type="ECO:0000313" key="6">
    <source>
        <dbReference type="EMBL" id="MBP2018392.1"/>
    </source>
</evidence>
<dbReference type="PANTHER" id="PTHR45138:SF9">
    <property type="entry name" value="DIGUANYLATE CYCLASE DGCM-RELATED"/>
    <property type="match status" value="1"/>
</dbReference>
<evidence type="ECO:0000259" key="5">
    <source>
        <dbReference type="PROSITE" id="PS50887"/>
    </source>
</evidence>
<accession>A0ABS4JS88</accession>
<dbReference type="PROSITE" id="PS50113">
    <property type="entry name" value="PAC"/>
    <property type="match status" value="1"/>
</dbReference>
<feature type="coiled-coil region" evidence="1">
    <location>
        <begin position="110"/>
        <end position="137"/>
    </location>
</feature>
<dbReference type="SMART" id="SM00086">
    <property type="entry name" value="PAC"/>
    <property type="match status" value="1"/>
</dbReference>
<dbReference type="PANTHER" id="PTHR45138">
    <property type="entry name" value="REGULATORY COMPONENTS OF SENSORY TRANSDUCTION SYSTEM"/>
    <property type="match status" value="1"/>
</dbReference>
<keyword evidence="7" id="KW-1185">Reference proteome</keyword>
<comment type="caution">
    <text evidence="6">The sequence shown here is derived from an EMBL/GenBank/DDBJ whole genome shotgun (WGS) entry which is preliminary data.</text>
</comment>
<dbReference type="CDD" id="cd00130">
    <property type="entry name" value="PAS"/>
    <property type="match status" value="1"/>
</dbReference>
<organism evidence="6 7">
    <name type="scientific">Symbiobacterium terraclitae</name>
    <dbReference type="NCBI Taxonomy" id="557451"/>
    <lineage>
        <taxon>Bacteria</taxon>
        <taxon>Bacillati</taxon>
        <taxon>Bacillota</taxon>
        <taxon>Clostridia</taxon>
        <taxon>Eubacteriales</taxon>
        <taxon>Symbiobacteriaceae</taxon>
        <taxon>Symbiobacterium</taxon>
    </lineage>
</organism>
<dbReference type="SMART" id="SM00304">
    <property type="entry name" value="HAMP"/>
    <property type="match status" value="1"/>
</dbReference>
<dbReference type="SUPFAM" id="SSF55785">
    <property type="entry name" value="PYP-like sensor domain (PAS domain)"/>
    <property type="match status" value="1"/>
</dbReference>
<evidence type="ECO:0000313" key="7">
    <source>
        <dbReference type="Proteomes" id="UP001519289"/>
    </source>
</evidence>
<dbReference type="SMART" id="SM00267">
    <property type="entry name" value="GGDEF"/>
    <property type="match status" value="1"/>
</dbReference>
<feature type="domain" description="PAC" evidence="3">
    <location>
        <begin position="188"/>
        <end position="240"/>
    </location>
</feature>
<dbReference type="InterPro" id="IPR050469">
    <property type="entry name" value="Diguanylate_Cyclase"/>
</dbReference>
<feature type="domain" description="PAS" evidence="2">
    <location>
        <begin position="127"/>
        <end position="180"/>
    </location>
</feature>
<dbReference type="NCBIfam" id="TIGR00229">
    <property type="entry name" value="sensory_box"/>
    <property type="match status" value="1"/>
</dbReference>
<feature type="domain" description="HAMP" evidence="4">
    <location>
        <begin position="75"/>
        <end position="129"/>
    </location>
</feature>
<dbReference type="InterPro" id="IPR035965">
    <property type="entry name" value="PAS-like_dom_sf"/>
</dbReference>
<name>A0ABS4JS88_9FIRM</name>
<dbReference type="InterPro" id="IPR000700">
    <property type="entry name" value="PAS-assoc_C"/>
</dbReference>
<dbReference type="RefSeq" id="WP_209466515.1">
    <property type="nucleotide sequence ID" value="NZ_JAGGLG010000012.1"/>
</dbReference>
<feature type="domain" description="GGDEF" evidence="5">
    <location>
        <begin position="272"/>
        <end position="391"/>
    </location>
</feature>
<dbReference type="Pfam" id="PF13426">
    <property type="entry name" value="PAS_9"/>
    <property type="match status" value="1"/>
</dbReference>
<dbReference type="PROSITE" id="PS50885">
    <property type="entry name" value="HAMP"/>
    <property type="match status" value="1"/>
</dbReference>
<gene>
    <name evidence="6" type="ORF">J2Z79_001800</name>
</gene>
<dbReference type="CDD" id="cd01949">
    <property type="entry name" value="GGDEF"/>
    <property type="match status" value="1"/>
</dbReference>
<dbReference type="EMBL" id="JAGGLG010000012">
    <property type="protein sequence ID" value="MBP2018392.1"/>
    <property type="molecule type" value="Genomic_DNA"/>
</dbReference>
<dbReference type="PROSITE" id="PS50112">
    <property type="entry name" value="PAS"/>
    <property type="match status" value="1"/>
</dbReference>
<dbReference type="InterPro" id="IPR003660">
    <property type="entry name" value="HAMP_dom"/>
</dbReference>
<dbReference type="InterPro" id="IPR043128">
    <property type="entry name" value="Rev_trsase/Diguanyl_cyclase"/>
</dbReference>
<dbReference type="Pfam" id="PF00990">
    <property type="entry name" value="GGDEF"/>
    <property type="match status" value="1"/>
</dbReference>
<evidence type="ECO:0000259" key="2">
    <source>
        <dbReference type="PROSITE" id="PS50112"/>
    </source>
</evidence>
<reference evidence="6 7" key="1">
    <citation type="submission" date="2021-03" db="EMBL/GenBank/DDBJ databases">
        <title>Genomic Encyclopedia of Type Strains, Phase IV (KMG-IV): sequencing the most valuable type-strain genomes for metagenomic binning, comparative biology and taxonomic classification.</title>
        <authorList>
            <person name="Goeker M."/>
        </authorList>
    </citation>
    <scope>NUCLEOTIDE SEQUENCE [LARGE SCALE GENOMIC DNA]</scope>
    <source>
        <strain evidence="6 7">DSM 27138</strain>
    </source>
</reference>
<dbReference type="Gene3D" id="3.30.70.270">
    <property type="match status" value="1"/>
</dbReference>
<dbReference type="SUPFAM" id="SSF55073">
    <property type="entry name" value="Nucleotide cyclase"/>
    <property type="match status" value="1"/>
</dbReference>
<dbReference type="InterPro" id="IPR000014">
    <property type="entry name" value="PAS"/>
</dbReference>
<dbReference type="Gene3D" id="3.30.450.20">
    <property type="entry name" value="PAS domain"/>
    <property type="match status" value="1"/>
</dbReference>
<dbReference type="SMART" id="SM00091">
    <property type="entry name" value="PAS"/>
    <property type="match status" value="1"/>
</dbReference>
<evidence type="ECO:0000259" key="3">
    <source>
        <dbReference type="PROSITE" id="PS50113"/>
    </source>
</evidence>
<proteinExistence type="predicted"/>
<dbReference type="CDD" id="cd06225">
    <property type="entry name" value="HAMP"/>
    <property type="match status" value="1"/>
</dbReference>
<dbReference type="InterPro" id="IPR001610">
    <property type="entry name" value="PAC"/>
</dbReference>